<evidence type="ECO:0008006" key="4">
    <source>
        <dbReference type="Google" id="ProtNLM"/>
    </source>
</evidence>
<dbReference type="AlphaFoldDB" id="A0A3R9PZD8"/>
<dbReference type="EMBL" id="RBVX01000039">
    <property type="protein sequence ID" value="RSL30305.1"/>
    <property type="molecule type" value="Genomic_DNA"/>
</dbReference>
<reference evidence="2 3" key="1">
    <citation type="submission" date="2018-10" db="EMBL/GenBank/DDBJ databases">
        <title>Draft genome sequence of Bacillus salarius IM0101, isolated from a hypersaline soil in Inner Mongolia, China.</title>
        <authorList>
            <person name="Yamprayoonswat W."/>
            <person name="Boonvisut S."/>
            <person name="Jumpathong W."/>
            <person name="Sittihan S."/>
            <person name="Ruangsuj P."/>
            <person name="Wanthongcharoen S."/>
            <person name="Thongpramul N."/>
            <person name="Pimmason S."/>
            <person name="Yu B."/>
            <person name="Yasawong M."/>
        </authorList>
    </citation>
    <scope>NUCLEOTIDE SEQUENCE [LARGE SCALE GENOMIC DNA]</scope>
    <source>
        <strain evidence="2 3">IM0101</strain>
    </source>
</reference>
<dbReference type="OrthoDB" id="2660939at2"/>
<dbReference type="Proteomes" id="UP000275076">
    <property type="component" value="Unassembled WGS sequence"/>
</dbReference>
<feature type="chain" id="PRO_5018778155" description="SipW-cognate class signal peptide" evidence="1">
    <location>
        <begin position="28"/>
        <end position="87"/>
    </location>
</feature>
<feature type="signal peptide" evidence="1">
    <location>
        <begin position="1"/>
        <end position="27"/>
    </location>
</feature>
<name>A0A3R9PZD8_9BACI</name>
<organism evidence="2 3">
    <name type="scientific">Salibacterium salarium</name>
    <dbReference type="NCBI Taxonomy" id="284579"/>
    <lineage>
        <taxon>Bacteria</taxon>
        <taxon>Bacillati</taxon>
        <taxon>Bacillota</taxon>
        <taxon>Bacilli</taxon>
        <taxon>Bacillales</taxon>
        <taxon>Bacillaceae</taxon>
    </lineage>
</organism>
<dbReference type="NCBIfam" id="TIGR04088">
    <property type="entry name" value="cognate_SipW"/>
    <property type="match status" value="1"/>
</dbReference>
<dbReference type="Pfam" id="PF12389">
    <property type="entry name" value="Peptidase_M73"/>
    <property type="match status" value="1"/>
</dbReference>
<dbReference type="RefSeq" id="WP_125560866.1">
    <property type="nucleotide sequence ID" value="NZ_RBVX01000039.1"/>
</dbReference>
<accession>A0A3R9PZD8</accession>
<evidence type="ECO:0000313" key="2">
    <source>
        <dbReference type="EMBL" id="RSL30305.1"/>
    </source>
</evidence>
<dbReference type="InterPro" id="IPR023833">
    <property type="entry name" value="Signal_pept_SipW-depend-type"/>
</dbReference>
<dbReference type="InterPro" id="IPR022121">
    <property type="entry name" value="Peptidase_M73_camelysin"/>
</dbReference>
<gene>
    <name evidence="2" type="ORF">D7Z54_26700</name>
</gene>
<comment type="caution">
    <text evidence="2">The sequence shown here is derived from an EMBL/GenBank/DDBJ whole genome shotgun (WGS) entry which is preliminary data.</text>
</comment>
<evidence type="ECO:0000256" key="1">
    <source>
        <dbReference type="SAM" id="SignalP"/>
    </source>
</evidence>
<evidence type="ECO:0000313" key="3">
    <source>
        <dbReference type="Proteomes" id="UP000275076"/>
    </source>
</evidence>
<proteinExistence type="predicted"/>
<sequence length="87" mass="9458">MGVKKRISLGMLTVTLGLSLISGGTFAYFNETEETEGTFSAGTLEVGLETGEENNTMINIGHLKPGDWIERDVTLKMKAVSTLVPFY</sequence>
<protein>
    <recommendedName>
        <fullName evidence="4">SipW-cognate class signal peptide</fullName>
    </recommendedName>
</protein>
<keyword evidence="3" id="KW-1185">Reference proteome</keyword>
<keyword evidence="1" id="KW-0732">Signal</keyword>